<name>A0A328NVA6_9ACTN</name>
<evidence type="ECO:0000313" key="2">
    <source>
        <dbReference type="Proteomes" id="UP000249419"/>
    </source>
</evidence>
<proteinExistence type="predicted"/>
<organism evidence="1 2">
    <name type="scientific">Micromonospora saelicesensis</name>
    <dbReference type="NCBI Taxonomy" id="285676"/>
    <lineage>
        <taxon>Bacteria</taxon>
        <taxon>Bacillati</taxon>
        <taxon>Actinomycetota</taxon>
        <taxon>Actinomycetes</taxon>
        <taxon>Micromonosporales</taxon>
        <taxon>Micromonosporaceae</taxon>
        <taxon>Micromonospora</taxon>
    </lineage>
</organism>
<dbReference type="EMBL" id="PYAG01000010">
    <property type="protein sequence ID" value="RAO35170.1"/>
    <property type="molecule type" value="Genomic_DNA"/>
</dbReference>
<protein>
    <submittedName>
        <fullName evidence="1">Uncharacterized protein</fullName>
    </submittedName>
</protein>
<dbReference type="AlphaFoldDB" id="A0A328NVA6"/>
<accession>A0A328NVA6</accession>
<gene>
    <name evidence="1" type="ORF">PSN13_02425</name>
</gene>
<sequence>MEHQIDGLVVDGDHEVATLLARWAMIRNGALSGRQSIELMKEVVTSWT</sequence>
<dbReference type="RefSeq" id="WP_181539309.1">
    <property type="nucleotide sequence ID" value="NZ_CP192017.1"/>
</dbReference>
<reference evidence="1 2" key="1">
    <citation type="submission" date="2018-03" db="EMBL/GenBank/DDBJ databases">
        <title>Defining the species Micromonospora saelicesensis and Micromonospora noduli under the framework of genomics.</title>
        <authorList>
            <person name="Riesco R."/>
            <person name="Trujillo M.E."/>
        </authorList>
    </citation>
    <scope>NUCLEOTIDE SEQUENCE [LARGE SCALE GENOMIC DNA]</scope>
    <source>
        <strain evidence="1 2">PSN13</strain>
    </source>
</reference>
<dbReference type="Proteomes" id="UP000249419">
    <property type="component" value="Unassembled WGS sequence"/>
</dbReference>
<evidence type="ECO:0000313" key="1">
    <source>
        <dbReference type="EMBL" id="RAO35170.1"/>
    </source>
</evidence>
<comment type="caution">
    <text evidence="1">The sequence shown here is derived from an EMBL/GenBank/DDBJ whole genome shotgun (WGS) entry which is preliminary data.</text>
</comment>